<reference evidence="2 3" key="1">
    <citation type="submission" date="2015-03" db="EMBL/GenBank/DDBJ databases">
        <authorList>
            <person name="Murphy D."/>
        </authorList>
    </citation>
    <scope>NUCLEOTIDE SEQUENCE [LARGE SCALE GENOMIC DNA]</scope>
    <source>
        <strain evidence="2 3">KMM 520</strain>
    </source>
</reference>
<sequence length="466" mass="53867">MNFCVLKNKKKTTFENFDIFKNWAKEHLGLKFIGNDIVFYSASLATRLFIFKLDGVLYISDCLANMTEYLNGVQELQSSIDFYKKFGFILPPFTQYTGVYMTAPFVCFNISEKEITFSSNYPENKNTTSCNTPVLVDELDSFFSKLKSDDELEILVSGGIDSSALLGFVNDRFSVSKSIMCKMSSLPKEGVIANELSNSIKVPFESYNLDVDLSDRASEFIDETGEYISDSISLVFPELFERINDFSQEKNIIDGQGADSLLNGLPLDKIYTLWAKISWARYVFYPLSLLPIYKDKSTPIKRKFYRFSKALKCLTQLDFRHSILCAMTENENIDTEYEKYFLSELSVLYSKYKDWHLVLRMVYLFRVLPAREMQKYLLAKKYNINIVAPFLDDDLISAYLFTPNSETVKRGVYKYPITKLAQNYWPGYFETSKTSPFQINYRLGLNDIKSFSIERIRKTINGSNIL</sequence>
<dbReference type="GO" id="GO:0006529">
    <property type="term" value="P:asparagine biosynthetic process"/>
    <property type="evidence" value="ECO:0007669"/>
    <property type="project" value="InterPro"/>
</dbReference>
<dbReference type="Gene3D" id="3.40.50.620">
    <property type="entry name" value="HUPs"/>
    <property type="match status" value="1"/>
</dbReference>
<evidence type="ECO:0000313" key="2">
    <source>
        <dbReference type="EMBL" id="ALS31798.1"/>
    </source>
</evidence>
<dbReference type="GO" id="GO:0004066">
    <property type="term" value="F:asparagine synthase (glutamine-hydrolyzing) activity"/>
    <property type="evidence" value="ECO:0007669"/>
    <property type="project" value="InterPro"/>
</dbReference>
<evidence type="ECO:0000259" key="1">
    <source>
        <dbReference type="Pfam" id="PF00733"/>
    </source>
</evidence>
<dbReference type="RefSeq" id="WP_058372484.1">
    <property type="nucleotide sequence ID" value="NZ_CP011034.1"/>
</dbReference>
<organism evidence="2">
    <name type="scientific">Pseudoalteromonas translucida KMM 520</name>
    <dbReference type="NCBI Taxonomy" id="1315283"/>
    <lineage>
        <taxon>Bacteria</taxon>
        <taxon>Pseudomonadati</taxon>
        <taxon>Pseudomonadota</taxon>
        <taxon>Gammaproteobacteria</taxon>
        <taxon>Alteromonadales</taxon>
        <taxon>Pseudoalteromonadaceae</taxon>
        <taxon>Pseudoalteromonas</taxon>
    </lineage>
</organism>
<dbReference type="InterPro" id="IPR014729">
    <property type="entry name" value="Rossmann-like_a/b/a_fold"/>
</dbReference>
<dbReference type="EMBL" id="CP011034">
    <property type="protein sequence ID" value="ALS31798.1"/>
    <property type="molecule type" value="Genomic_DNA"/>
</dbReference>
<dbReference type="KEGG" id="ptn:PTRA_a0440"/>
<protein>
    <recommendedName>
        <fullName evidence="1">Asparagine synthetase domain-containing protein</fullName>
    </recommendedName>
</protein>
<feature type="domain" description="Asparagine synthetase" evidence="1">
    <location>
        <begin position="144"/>
        <end position="436"/>
    </location>
</feature>
<dbReference type="Proteomes" id="UP000065261">
    <property type="component" value="Chromosome I"/>
</dbReference>
<dbReference type="Pfam" id="PF00733">
    <property type="entry name" value="Asn_synthase"/>
    <property type="match status" value="1"/>
</dbReference>
<dbReference type="AlphaFoldDB" id="A0A0U2LKB4"/>
<dbReference type="SUPFAM" id="SSF52402">
    <property type="entry name" value="Adenine nucleotide alpha hydrolases-like"/>
    <property type="match status" value="1"/>
</dbReference>
<dbReference type="OrthoDB" id="6638217at2"/>
<accession>A0A0U2LKB4</accession>
<proteinExistence type="predicted"/>
<evidence type="ECO:0000313" key="3">
    <source>
        <dbReference type="Proteomes" id="UP000065261"/>
    </source>
</evidence>
<gene>
    <name evidence="2" type="ORF">PTRA_a0440</name>
</gene>
<dbReference type="PATRIC" id="fig|1315283.4.peg.392"/>
<name>A0A0U2LKB4_9GAMM</name>
<dbReference type="InterPro" id="IPR001962">
    <property type="entry name" value="Asn_synthase"/>
</dbReference>